<sequence length="61" mass="6483">MECRRAARHMQEVIGAAAPDLLGGRLSCGALAESFSGICALTYIVFLRTPMSAVLGAMRQL</sequence>
<accession>A0A2K3DPX2</accession>
<dbReference type="KEGG" id="cre:CHLRE_06g283826v5"/>
<dbReference type="InParanoid" id="A0A2K3DPX2"/>
<protein>
    <submittedName>
        <fullName evidence="1">Uncharacterized protein</fullName>
    </submittedName>
</protein>
<reference evidence="1 2" key="1">
    <citation type="journal article" date="2007" name="Science">
        <title>The Chlamydomonas genome reveals the evolution of key animal and plant functions.</title>
        <authorList>
            <person name="Merchant S.S."/>
            <person name="Prochnik S.E."/>
            <person name="Vallon O."/>
            <person name="Harris E.H."/>
            <person name="Karpowicz S.J."/>
            <person name="Witman G.B."/>
            <person name="Terry A."/>
            <person name="Salamov A."/>
            <person name="Fritz-Laylin L.K."/>
            <person name="Marechal-Drouard L."/>
            <person name="Marshall W.F."/>
            <person name="Qu L.H."/>
            <person name="Nelson D.R."/>
            <person name="Sanderfoot A.A."/>
            <person name="Spalding M.H."/>
            <person name="Kapitonov V.V."/>
            <person name="Ren Q."/>
            <person name="Ferris P."/>
            <person name="Lindquist E."/>
            <person name="Shapiro H."/>
            <person name="Lucas S.M."/>
            <person name="Grimwood J."/>
            <person name="Schmutz J."/>
            <person name="Cardol P."/>
            <person name="Cerutti H."/>
            <person name="Chanfreau G."/>
            <person name="Chen C.L."/>
            <person name="Cognat V."/>
            <person name="Croft M.T."/>
            <person name="Dent R."/>
            <person name="Dutcher S."/>
            <person name="Fernandez E."/>
            <person name="Fukuzawa H."/>
            <person name="Gonzalez-Ballester D."/>
            <person name="Gonzalez-Halphen D."/>
            <person name="Hallmann A."/>
            <person name="Hanikenne M."/>
            <person name="Hippler M."/>
            <person name="Inwood W."/>
            <person name="Jabbari K."/>
            <person name="Kalanon M."/>
            <person name="Kuras R."/>
            <person name="Lefebvre P.A."/>
            <person name="Lemaire S.D."/>
            <person name="Lobanov A.V."/>
            <person name="Lohr M."/>
            <person name="Manuell A."/>
            <person name="Meier I."/>
            <person name="Mets L."/>
            <person name="Mittag M."/>
            <person name="Mittelmeier T."/>
            <person name="Moroney J.V."/>
            <person name="Moseley J."/>
            <person name="Napoli C."/>
            <person name="Nedelcu A.M."/>
            <person name="Niyogi K."/>
            <person name="Novoselov S.V."/>
            <person name="Paulsen I.T."/>
            <person name="Pazour G."/>
            <person name="Purton S."/>
            <person name="Ral J.P."/>
            <person name="Riano-Pachon D.M."/>
            <person name="Riekhof W."/>
            <person name="Rymarquis L."/>
            <person name="Schroda M."/>
            <person name="Stern D."/>
            <person name="Umen J."/>
            <person name="Willows R."/>
            <person name="Wilson N."/>
            <person name="Zimmer S.L."/>
            <person name="Allmer J."/>
            <person name="Balk J."/>
            <person name="Bisova K."/>
            <person name="Chen C.J."/>
            <person name="Elias M."/>
            <person name="Gendler K."/>
            <person name="Hauser C."/>
            <person name="Lamb M.R."/>
            <person name="Ledford H."/>
            <person name="Long J.C."/>
            <person name="Minagawa J."/>
            <person name="Page M.D."/>
            <person name="Pan J."/>
            <person name="Pootakham W."/>
            <person name="Roje S."/>
            <person name="Rose A."/>
            <person name="Stahlberg E."/>
            <person name="Terauchi A.M."/>
            <person name="Yang P."/>
            <person name="Ball S."/>
            <person name="Bowler C."/>
            <person name="Dieckmann C.L."/>
            <person name="Gladyshev V.N."/>
            <person name="Green P."/>
            <person name="Jorgensen R."/>
            <person name="Mayfield S."/>
            <person name="Mueller-Roeber B."/>
            <person name="Rajamani S."/>
            <person name="Sayre R.T."/>
            <person name="Brokstein P."/>
            <person name="Dubchak I."/>
            <person name="Goodstein D."/>
            <person name="Hornick L."/>
            <person name="Huang Y.W."/>
            <person name="Jhaveri J."/>
            <person name="Luo Y."/>
            <person name="Martinez D."/>
            <person name="Ngau W.C."/>
            <person name="Otillar B."/>
            <person name="Poliakov A."/>
            <person name="Porter A."/>
            <person name="Szajkowski L."/>
            <person name="Werner G."/>
            <person name="Zhou K."/>
            <person name="Grigoriev I.V."/>
            <person name="Rokhsar D.S."/>
            <person name="Grossman A.R."/>
        </authorList>
    </citation>
    <scope>NUCLEOTIDE SEQUENCE [LARGE SCALE GENOMIC DNA]</scope>
    <source>
        <strain evidence="2">CC-503</strain>
    </source>
</reference>
<evidence type="ECO:0000313" key="2">
    <source>
        <dbReference type="Proteomes" id="UP000006906"/>
    </source>
</evidence>
<keyword evidence="2" id="KW-1185">Reference proteome</keyword>
<dbReference type="Proteomes" id="UP000006906">
    <property type="component" value="Chromosome 6"/>
</dbReference>
<dbReference type="EMBL" id="CM008967">
    <property type="protein sequence ID" value="PNW82557.1"/>
    <property type="molecule type" value="Genomic_DNA"/>
</dbReference>
<dbReference type="AlphaFoldDB" id="A0A2K3DPX2"/>
<organism evidence="1 2">
    <name type="scientific">Chlamydomonas reinhardtii</name>
    <name type="common">Chlamydomonas smithii</name>
    <dbReference type="NCBI Taxonomy" id="3055"/>
    <lineage>
        <taxon>Eukaryota</taxon>
        <taxon>Viridiplantae</taxon>
        <taxon>Chlorophyta</taxon>
        <taxon>core chlorophytes</taxon>
        <taxon>Chlorophyceae</taxon>
        <taxon>CS clade</taxon>
        <taxon>Chlamydomonadales</taxon>
        <taxon>Chlamydomonadaceae</taxon>
        <taxon>Chlamydomonas</taxon>
    </lineage>
</organism>
<dbReference type="Gramene" id="PNW82557">
    <property type="protein sequence ID" value="PNW82557"/>
    <property type="gene ID" value="CHLRE_06g283826v5"/>
</dbReference>
<evidence type="ECO:0000313" key="1">
    <source>
        <dbReference type="EMBL" id="PNW82557.1"/>
    </source>
</evidence>
<proteinExistence type="predicted"/>
<gene>
    <name evidence="1" type="ORF">CHLRE_06g283826v5</name>
</gene>
<dbReference type="GeneID" id="66053776"/>
<dbReference type="RefSeq" id="XP_042924012.1">
    <property type="nucleotide sequence ID" value="XM_043063306.1"/>
</dbReference>
<name>A0A2K3DPX2_CHLRE</name>